<dbReference type="EMBL" id="ATDN01000001">
    <property type="protein sequence ID" value="RWA23951.1"/>
    <property type="molecule type" value="Genomic_DNA"/>
</dbReference>
<feature type="domain" description="PNPLA" evidence="3">
    <location>
        <begin position="1"/>
        <end position="216"/>
    </location>
</feature>
<protein>
    <recommendedName>
        <fullName evidence="3">PNPLA domain-containing protein</fullName>
    </recommendedName>
</protein>
<dbReference type="SUPFAM" id="SSF52151">
    <property type="entry name" value="FabD/lysophospholipase-like"/>
    <property type="match status" value="1"/>
</dbReference>
<feature type="short sequence motif" description="DGA/G" evidence="2">
    <location>
        <begin position="203"/>
        <end position="205"/>
    </location>
</feature>
<organism evidence="4 5">
    <name type="scientific">Mycolicibacterium elephantis DSM 44368</name>
    <dbReference type="NCBI Taxonomy" id="1335622"/>
    <lineage>
        <taxon>Bacteria</taxon>
        <taxon>Bacillati</taxon>
        <taxon>Actinomycetota</taxon>
        <taxon>Actinomycetes</taxon>
        <taxon>Mycobacteriales</taxon>
        <taxon>Mycobacteriaceae</taxon>
        <taxon>Mycolicibacterium</taxon>
    </lineage>
</organism>
<sequence>MGSGARGAYEAGALSILVQRLREGGCEPRVYVGSGAGAITATLLAACAHLSPVDQARRVVEHWRAMSVAEVYRSPILTSPVVAARLTGRILRLPGVRLPHLLDTMPQRRNIQQGIDWTRLRDNIADHGLTLAISTTAGDDNRTAVFVERRDGVPVPCSDDERPLDYIDAQIQPEHVLASCAIPILFPAVRIRKPSGTPGWYLDGGLRLSAPLKPAIALEADALVVAATGPLRDTITTPHPGGVAPDVDDLLAELVANTFVDRMVEDVLGLGKVNSLLSEDGLMATASGRLRRKIPYVFVGPEHRETLGRLALDVLDDAPEYSTDPMVRVRQLEFRVLARAFRGDGPRRGDLVSYLYFDQEFIRAALELGQRDAESLLEGLPADEIPWRID</sequence>
<accession>A0A439E0Q2</accession>
<name>A0A439E0Q2_9MYCO</name>
<comment type="caution">
    <text evidence="2">Lacks conserved residue(s) required for the propagation of feature annotation.</text>
</comment>
<dbReference type="PROSITE" id="PS51635">
    <property type="entry name" value="PNPLA"/>
    <property type="match status" value="1"/>
</dbReference>
<keyword evidence="5" id="KW-1185">Reference proteome</keyword>
<evidence type="ECO:0000259" key="3">
    <source>
        <dbReference type="PROSITE" id="PS51635"/>
    </source>
</evidence>
<reference evidence="4 5" key="1">
    <citation type="submission" date="2013-06" db="EMBL/GenBank/DDBJ databases">
        <title>The draft sequence of the Mycobacterium elephantis genome.</title>
        <authorList>
            <person name="Pettersson F.B."/>
            <person name="Das S."/>
            <person name="Dasgupta S."/>
            <person name="Bhattacharya A."/>
            <person name="Kirsebom L.A."/>
        </authorList>
    </citation>
    <scope>NUCLEOTIDE SEQUENCE [LARGE SCALE GENOMIC DNA]</scope>
    <source>
        <strain evidence="4 5">DSM 44368</strain>
    </source>
</reference>
<proteinExistence type="predicted"/>
<dbReference type="Gene3D" id="3.40.1090.10">
    <property type="entry name" value="Cytosolic phospholipase A2 catalytic domain"/>
    <property type="match status" value="1"/>
</dbReference>
<dbReference type="InterPro" id="IPR002641">
    <property type="entry name" value="PNPLA_dom"/>
</dbReference>
<evidence type="ECO:0000256" key="1">
    <source>
        <dbReference type="ARBA" id="ARBA00023098"/>
    </source>
</evidence>
<dbReference type="InterPro" id="IPR016035">
    <property type="entry name" value="Acyl_Trfase/lysoPLipase"/>
</dbReference>
<dbReference type="AlphaFoldDB" id="A0A439E0Q2"/>
<feature type="short sequence motif" description="GXGXXG" evidence="2">
    <location>
        <begin position="2"/>
        <end position="7"/>
    </location>
</feature>
<keyword evidence="1" id="KW-0443">Lipid metabolism</keyword>
<dbReference type="Proteomes" id="UP000287177">
    <property type="component" value="Unassembled WGS sequence"/>
</dbReference>
<evidence type="ECO:0000313" key="5">
    <source>
        <dbReference type="Proteomes" id="UP000287177"/>
    </source>
</evidence>
<evidence type="ECO:0000256" key="2">
    <source>
        <dbReference type="PROSITE-ProRule" id="PRU01161"/>
    </source>
</evidence>
<dbReference type="Pfam" id="PF01734">
    <property type="entry name" value="Patatin"/>
    <property type="match status" value="1"/>
</dbReference>
<gene>
    <name evidence="4" type="ORF">MELE44368_01705</name>
</gene>
<comment type="caution">
    <text evidence="4">The sequence shown here is derived from an EMBL/GenBank/DDBJ whole genome shotgun (WGS) entry which is preliminary data.</text>
</comment>
<dbReference type="GO" id="GO:0006629">
    <property type="term" value="P:lipid metabolic process"/>
    <property type="evidence" value="ECO:0007669"/>
    <property type="project" value="UniProtKB-KW"/>
</dbReference>
<evidence type="ECO:0000313" key="4">
    <source>
        <dbReference type="EMBL" id="RWA23951.1"/>
    </source>
</evidence>